<protein>
    <submittedName>
        <fullName evidence="2">Uncharacterized protein</fullName>
    </submittedName>
</protein>
<name>A0A242MWS2_CABSO</name>
<sequence>MVDHDVSLREQAASARKQLDSSMRQSQRALAANEKRCVQICL</sequence>
<dbReference type="Proteomes" id="UP000194546">
    <property type="component" value="Unassembled WGS sequence"/>
</dbReference>
<organism evidence="2 3">
    <name type="scientific">Caballeronia sordidicola</name>
    <name type="common">Burkholderia sordidicola</name>
    <dbReference type="NCBI Taxonomy" id="196367"/>
    <lineage>
        <taxon>Bacteria</taxon>
        <taxon>Pseudomonadati</taxon>
        <taxon>Pseudomonadota</taxon>
        <taxon>Betaproteobacteria</taxon>
        <taxon>Burkholderiales</taxon>
        <taxon>Burkholderiaceae</taxon>
        <taxon>Caballeronia</taxon>
    </lineage>
</organism>
<comment type="caution">
    <text evidence="2">The sequence shown here is derived from an EMBL/GenBank/DDBJ whole genome shotgun (WGS) entry which is preliminary data.</text>
</comment>
<dbReference type="EMBL" id="NBTY01000067">
    <property type="protein sequence ID" value="OTP75888.1"/>
    <property type="molecule type" value="Genomic_DNA"/>
</dbReference>
<feature type="region of interest" description="Disordered" evidence="1">
    <location>
        <begin position="1"/>
        <end position="27"/>
    </location>
</feature>
<reference evidence="2 3" key="1">
    <citation type="submission" date="2017-03" db="EMBL/GenBank/DDBJ databases">
        <title>Genome analysis of strain PAMC 26510.</title>
        <authorList>
            <person name="Oh H.-M."/>
            <person name="Yang J.-A."/>
        </authorList>
    </citation>
    <scope>NUCLEOTIDE SEQUENCE [LARGE SCALE GENOMIC DNA]</scope>
    <source>
        <strain evidence="2 3">PAMC 26510</strain>
    </source>
</reference>
<evidence type="ECO:0000313" key="2">
    <source>
        <dbReference type="EMBL" id="OTP75888.1"/>
    </source>
</evidence>
<accession>A0A242MWS2</accession>
<proteinExistence type="predicted"/>
<gene>
    <name evidence="2" type="ORF">PAMC26510_12940</name>
</gene>
<dbReference type="AlphaFoldDB" id="A0A242MWS2"/>
<evidence type="ECO:0000256" key="1">
    <source>
        <dbReference type="SAM" id="MobiDB-lite"/>
    </source>
</evidence>
<evidence type="ECO:0000313" key="3">
    <source>
        <dbReference type="Proteomes" id="UP000194546"/>
    </source>
</evidence>